<organism evidence="1 2">
    <name type="scientific">Zarea fungicola</name>
    <dbReference type="NCBI Taxonomy" id="93591"/>
    <lineage>
        <taxon>Eukaryota</taxon>
        <taxon>Fungi</taxon>
        <taxon>Dikarya</taxon>
        <taxon>Ascomycota</taxon>
        <taxon>Pezizomycotina</taxon>
        <taxon>Sordariomycetes</taxon>
        <taxon>Hypocreomycetidae</taxon>
        <taxon>Hypocreales</taxon>
        <taxon>Cordycipitaceae</taxon>
        <taxon>Zarea</taxon>
    </lineage>
</organism>
<proteinExistence type="predicted"/>
<keyword evidence="2" id="KW-1185">Reference proteome</keyword>
<accession>A0ACC1NWX2</accession>
<comment type="caution">
    <text evidence="1">The sequence shown here is derived from an EMBL/GenBank/DDBJ whole genome shotgun (WGS) entry which is preliminary data.</text>
</comment>
<protein>
    <submittedName>
        <fullName evidence="1">Uncharacterized protein</fullName>
    </submittedName>
</protein>
<name>A0ACC1NWX2_9HYPO</name>
<reference evidence="1" key="1">
    <citation type="submission" date="2022-08" db="EMBL/GenBank/DDBJ databases">
        <title>Genome Sequence of Lecanicillium fungicola.</title>
        <authorList>
            <person name="Buettner E."/>
        </authorList>
    </citation>
    <scope>NUCLEOTIDE SEQUENCE</scope>
    <source>
        <strain evidence="1">Babe33</strain>
    </source>
</reference>
<dbReference type="EMBL" id="JANJQO010000022">
    <property type="protein sequence ID" value="KAJ2983638.1"/>
    <property type="molecule type" value="Genomic_DNA"/>
</dbReference>
<evidence type="ECO:0000313" key="2">
    <source>
        <dbReference type="Proteomes" id="UP001143910"/>
    </source>
</evidence>
<sequence length="416" mass="45164">MRNTARVFVHVMDWFIPTSTAAGPPRRYTGSQISDTLRRIVKHDRSFMQLHAPADAVPPDLSEQEVDVACHEIEMAVIEAVRKYSNFFESPQGLQTLQKRLRSDDMEGYAARFTNDSAWTEVLSAVEGLFLHAFSVPWVDNSGAGRATGRVDHEQENVPVHASGIQTNSSERAVGEAMDHAWPLPATEAVSERESQAPQIGSTQMERQQQAIPPPHTEPRSSVQDMMSMQTAGVQCPVPSIQPLTSMMQALRQDMAAEDEKLTAAMRLQLSTPTATTAQSTAAASTTATSTATINNLDYRLNNKGLDNSGFHSILHSSNGDSISFDNSHGNSNLDSNLDSIKLDSSEFVNSRNSSSCGKIQLRGKGRSGSNRRSNTKDLISSVGGSNGECERKCNAANNIKDHRNSGYGNGGVGEK</sequence>
<gene>
    <name evidence="1" type="ORF">NQ176_g560</name>
</gene>
<evidence type="ECO:0000313" key="1">
    <source>
        <dbReference type="EMBL" id="KAJ2983638.1"/>
    </source>
</evidence>
<dbReference type="Proteomes" id="UP001143910">
    <property type="component" value="Unassembled WGS sequence"/>
</dbReference>